<evidence type="ECO:0000256" key="6">
    <source>
        <dbReference type="PROSITE-ProRule" id="PRU00024"/>
    </source>
</evidence>
<dbReference type="InterPro" id="IPR000315">
    <property type="entry name" value="Znf_B-box"/>
</dbReference>
<dbReference type="RefSeq" id="XP_028281523.1">
    <property type="nucleotide sequence ID" value="XM_028425722.1"/>
</dbReference>
<dbReference type="OrthoDB" id="6105938at2759"/>
<dbReference type="InterPro" id="IPR043136">
    <property type="entry name" value="B30.2/SPRY_sf"/>
</dbReference>
<keyword evidence="9" id="KW-1185">Reference proteome</keyword>
<evidence type="ECO:0000256" key="5">
    <source>
        <dbReference type="ARBA" id="ARBA00022859"/>
    </source>
</evidence>
<feature type="domain" description="B box-type" evidence="8">
    <location>
        <begin position="157"/>
        <end position="202"/>
    </location>
</feature>
<evidence type="ECO:0000256" key="4">
    <source>
        <dbReference type="ARBA" id="ARBA00022833"/>
    </source>
</evidence>
<gene>
    <name evidence="10 11 12 13" type="primary">LOC114448635</name>
</gene>
<evidence type="ECO:0000259" key="8">
    <source>
        <dbReference type="PROSITE" id="PS50119"/>
    </source>
</evidence>
<dbReference type="Gene3D" id="3.30.160.60">
    <property type="entry name" value="Classic Zinc Finger"/>
    <property type="match status" value="1"/>
</dbReference>
<dbReference type="RefSeq" id="XP_028281520.1">
    <property type="nucleotide sequence ID" value="XM_028425719.1"/>
</dbReference>
<evidence type="ECO:0000313" key="9">
    <source>
        <dbReference type="Proteomes" id="UP000515145"/>
    </source>
</evidence>
<dbReference type="CDD" id="cd19769">
    <property type="entry name" value="Bbox2_TRIM16-like"/>
    <property type="match status" value="1"/>
</dbReference>
<evidence type="ECO:0000256" key="2">
    <source>
        <dbReference type="ARBA" id="ARBA00022723"/>
    </source>
</evidence>
<sequence length="407" mass="46745">MTVHCFSTRRPGMATAGGFPSEDQFMCSICLDIFTEPVSIPCGHNFCKACLTRHWSGKEQHQCPLCNEQHDKGLKVRVNTGFRELVESYKKHNDEITVNNPPVKPGQVPCDCCLGNKLRAYKTCLVCLASFCKTHLESHQTVPALKRHKLTNPVHNLEDKICKEHNRIFELFCRNDNICVCVFCTDHSDHDTVPLEEEYVNKQVQMRSKKTEVQVIKQRRGKKGQKVKVAVQNKTKSRHEAKGNCLVCNQMLNPQILWCPSVLPHHFIQYRYIPADRGISQGRFYYEVQVRGRTGWDLGVISESMRGRFTPNTRNEKWIIRLRDYTGNALQNISVLVCVDYENGLVSFYDANSGILIYSFTNCRFNKRVFLFSQPAEEDGWPQKLFALFCFVALIFVFLSSDTSGVR</sequence>
<dbReference type="PROSITE" id="PS00518">
    <property type="entry name" value="ZF_RING_1"/>
    <property type="match status" value="1"/>
</dbReference>
<keyword evidence="4" id="KW-0862">Zinc</keyword>
<dbReference type="SUPFAM" id="SSF57850">
    <property type="entry name" value="RING/U-box"/>
    <property type="match status" value="1"/>
</dbReference>
<dbReference type="InterPro" id="IPR003877">
    <property type="entry name" value="SPRY_dom"/>
</dbReference>
<organism evidence="9 12">
    <name type="scientific">Parambassis ranga</name>
    <name type="common">Indian glassy fish</name>
    <dbReference type="NCBI Taxonomy" id="210632"/>
    <lineage>
        <taxon>Eukaryota</taxon>
        <taxon>Metazoa</taxon>
        <taxon>Chordata</taxon>
        <taxon>Craniata</taxon>
        <taxon>Vertebrata</taxon>
        <taxon>Euteleostomi</taxon>
        <taxon>Actinopterygii</taxon>
        <taxon>Neopterygii</taxon>
        <taxon>Teleostei</taxon>
        <taxon>Neoteleostei</taxon>
        <taxon>Acanthomorphata</taxon>
        <taxon>Ovalentaria</taxon>
        <taxon>Ambassidae</taxon>
        <taxon>Parambassis</taxon>
    </lineage>
</organism>
<keyword evidence="3 6" id="KW-0863">Zinc-finger</keyword>
<accession>A0A6P7JXZ8</accession>
<dbReference type="PANTHER" id="PTHR25465:SF32">
    <property type="entry name" value="BLOODTHIRSTY-RELATED GENE FAMILY, MEMBER 16 ISOFORM X1-RELATED"/>
    <property type="match status" value="1"/>
</dbReference>
<dbReference type="InterPro" id="IPR017907">
    <property type="entry name" value="Znf_RING_CS"/>
</dbReference>
<dbReference type="InterPro" id="IPR013083">
    <property type="entry name" value="Znf_RING/FYVE/PHD"/>
</dbReference>
<proteinExistence type="predicted"/>
<evidence type="ECO:0000256" key="1">
    <source>
        <dbReference type="ARBA" id="ARBA00022588"/>
    </source>
</evidence>
<dbReference type="InterPro" id="IPR027370">
    <property type="entry name" value="Znf-RING_euk"/>
</dbReference>
<reference evidence="10 11" key="1">
    <citation type="submission" date="2025-04" db="UniProtKB">
        <authorList>
            <consortium name="RefSeq"/>
        </authorList>
    </citation>
    <scope>IDENTIFICATION</scope>
</reference>
<evidence type="ECO:0000256" key="3">
    <source>
        <dbReference type="ARBA" id="ARBA00022771"/>
    </source>
</evidence>
<name>A0A6P7JXZ8_9TELE</name>
<dbReference type="Gene3D" id="3.30.40.10">
    <property type="entry name" value="Zinc/RING finger domain, C3HC4 (zinc finger)"/>
    <property type="match status" value="1"/>
</dbReference>
<evidence type="ECO:0000313" key="10">
    <source>
        <dbReference type="RefSeq" id="XP_028281520.1"/>
    </source>
</evidence>
<dbReference type="InterPro" id="IPR013320">
    <property type="entry name" value="ConA-like_dom_sf"/>
</dbReference>
<dbReference type="PROSITE" id="PS50119">
    <property type="entry name" value="ZF_BBOX"/>
    <property type="match status" value="1"/>
</dbReference>
<feature type="domain" description="RING-type" evidence="7">
    <location>
        <begin position="27"/>
        <end position="67"/>
    </location>
</feature>
<dbReference type="InterPro" id="IPR001841">
    <property type="entry name" value="Znf_RING"/>
</dbReference>
<dbReference type="PANTHER" id="PTHR25465">
    <property type="entry name" value="B-BOX DOMAIN CONTAINING"/>
    <property type="match status" value="1"/>
</dbReference>
<dbReference type="SUPFAM" id="SSF49899">
    <property type="entry name" value="Concanavalin A-like lectins/glucanases"/>
    <property type="match status" value="1"/>
</dbReference>
<dbReference type="AlphaFoldDB" id="A0A6P7JXZ8"/>
<evidence type="ECO:0000259" key="7">
    <source>
        <dbReference type="PROSITE" id="PS50089"/>
    </source>
</evidence>
<dbReference type="Pfam" id="PF13445">
    <property type="entry name" value="zf-RING_UBOX"/>
    <property type="match status" value="1"/>
</dbReference>
<dbReference type="GeneID" id="114448635"/>
<dbReference type="PROSITE" id="PS50089">
    <property type="entry name" value="ZF_RING_2"/>
    <property type="match status" value="1"/>
</dbReference>
<dbReference type="SUPFAM" id="SSF57845">
    <property type="entry name" value="B-box zinc-binding domain"/>
    <property type="match status" value="1"/>
</dbReference>
<dbReference type="RefSeq" id="XP_028281522.1">
    <property type="nucleotide sequence ID" value="XM_028425721.1"/>
</dbReference>
<dbReference type="SMART" id="SM00184">
    <property type="entry name" value="RING"/>
    <property type="match status" value="1"/>
</dbReference>
<dbReference type="GO" id="GO:0008270">
    <property type="term" value="F:zinc ion binding"/>
    <property type="evidence" value="ECO:0007669"/>
    <property type="project" value="UniProtKB-KW"/>
</dbReference>
<evidence type="ECO:0000313" key="13">
    <source>
        <dbReference type="RefSeq" id="XP_028281523.1"/>
    </source>
</evidence>
<keyword evidence="2" id="KW-0479">Metal-binding</keyword>
<dbReference type="RefSeq" id="XP_028281521.1">
    <property type="nucleotide sequence ID" value="XM_028425720.1"/>
</dbReference>
<dbReference type="GO" id="GO:0045087">
    <property type="term" value="P:innate immune response"/>
    <property type="evidence" value="ECO:0007669"/>
    <property type="project" value="UniProtKB-KW"/>
</dbReference>
<dbReference type="Proteomes" id="UP000515145">
    <property type="component" value="Chromosome 16"/>
</dbReference>
<evidence type="ECO:0000313" key="12">
    <source>
        <dbReference type="RefSeq" id="XP_028281522.1"/>
    </source>
</evidence>
<dbReference type="Gene3D" id="4.10.830.40">
    <property type="match status" value="1"/>
</dbReference>
<dbReference type="Pfam" id="PF00643">
    <property type="entry name" value="zf-B_box"/>
    <property type="match status" value="1"/>
</dbReference>
<protein>
    <submittedName>
        <fullName evidence="10 11">Tripartite motif-containing protein 5-like</fullName>
    </submittedName>
</protein>
<dbReference type="InterPro" id="IPR051051">
    <property type="entry name" value="E3_ubiq-ligase_TRIM/RNF"/>
</dbReference>
<dbReference type="Pfam" id="PF00622">
    <property type="entry name" value="SPRY"/>
    <property type="match status" value="1"/>
</dbReference>
<keyword evidence="5" id="KW-0391">Immunity</keyword>
<keyword evidence="1" id="KW-0399">Innate immunity</keyword>
<dbReference type="Gene3D" id="2.60.120.920">
    <property type="match status" value="1"/>
</dbReference>
<evidence type="ECO:0000313" key="11">
    <source>
        <dbReference type="RefSeq" id="XP_028281521.1"/>
    </source>
</evidence>